<keyword evidence="5 7" id="KW-1133">Transmembrane helix</keyword>
<keyword evidence="2" id="KW-0813">Transport</keyword>
<dbReference type="EMBL" id="JAPQKR010000015">
    <property type="protein sequence ID" value="KAJ5195231.1"/>
    <property type="molecule type" value="Genomic_DNA"/>
</dbReference>
<keyword evidence="4" id="KW-0677">Repeat</keyword>
<dbReference type="PANTHER" id="PTHR13131">
    <property type="entry name" value="CYSTINOSIN"/>
    <property type="match status" value="1"/>
</dbReference>
<evidence type="ECO:0000256" key="3">
    <source>
        <dbReference type="ARBA" id="ARBA00022692"/>
    </source>
</evidence>
<evidence type="ECO:0000313" key="9">
    <source>
        <dbReference type="Proteomes" id="UP001150904"/>
    </source>
</evidence>
<dbReference type="GO" id="GO:0000324">
    <property type="term" value="C:fungal-type vacuole"/>
    <property type="evidence" value="ECO:0007669"/>
    <property type="project" value="TreeGrafter"/>
</dbReference>
<proteinExistence type="predicted"/>
<evidence type="ECO:0000256" key="5">
    <source>
        <dbReference type="ARBA" id="ARBA00022989"/>
    </source>
</evidence>
<dbReference type="RefSeq" id="XP_058305719.1">
    <property type="nucleotide sequence ID" value="XM_058455731.1"/>
</dbReference>
<feature type="transmembrane region" description="Helical" evidence="7">
    <location>
        <begin position="53"/>
        <end position="71"/>
    </location>
</feature>
<comment type="caution">
    <text evidence="8">The sequence shown here is derived from an EMBL/GenBank/DDBJ whole genome shotgun (WGS) entry which is preliminary data.</text>
</comment>
<dbReference type="InterPro" id="IPR006603">
    <property type="entry name" value="PQ-loop_rpt"/>
</dbReference>
<feature type="transmembrane region" description="Helical" evidence="7">
    <location>
        <begin position="12"/>
        <end position="33"/>
    </location>
</feature>
<evidence type="ECO:0000256" key="4">
    <source>
        <dbReference type="ARBA" id="ARBA00022737"/>
    </source>
</evidence>
<gene>
    <name evidence="8" type="ORF">N7498_008669</name>
</gene>
<keyword evidence="6 7" id="KW-0472">Membrane</keyword>
<evidence type="ECO:0000256" key="6">
    <source>
        <dbReference type="ARBA" id="ARBA00023136"/>
    </source>
</evidence>
<evidence type="ECO:0000256" key="7">
    <source>
        <dbReference type="SAM" id="Phobius"/>
    </source>
</evidence>
<dbReference type="OrthoDB" id="75720at2759"/>
<organism evidence="8 9">
    <name type="scientific">Penicillium cinerascens</name>
    <dbReference type="NCBI Taxonomy" id="70096"/>
    <lineage>
        <taxon>Eukaryota</taxon>
        <taxon>Fungi</taxon>
        <taxon>Dikarya</taxon>
        <taxon>Ascomycota</taxon>
        <taxon>Pezizomycotina</taxon>
        <taxon>Eurotiomycetes</taxon>
        <taxon>Eurotiomycetidae</taxon>
        <taxon>Eurotiales</taxon>
        <taxon>Aspergillaceae</taxon>
        <taxon>Penicillium</taxon>
    </lineage>
</organism>
<dbReference type="GO" id="GO:0005774">
    <property type="term" value="C:vacuolar membrane"/>
    <property type="evidence" value="ECO:0007669"/>
    <property type="project" value="TreeGrafter"/>
</dbReference>
<accession>A0A9W9JFT8</accession>
<evidence type="ECO:0000256" key="2">
    <source>
        <dbReference type="ARBA" id="ARBA00022448"/>
    </source>
</evidence>
<dbReference type="GeneID" id="83183032"/>
<dbReference type="GO" id="GO:0012505">
    <property type="term" value="C:endomembrane system"/>
    <property type="evidence" value="ECO:0007669"/>
    <property type="project" value="UniProtKB-SubCell"/>
</dbReference>
<dbReference type="Pfam" id="PF04193">
    <property type="entry name" value="PQ-loop"/>
    <property type="match status" value="2"/>
</dbReference>
<keyword evidence="3 7" id="KW-0812">Transmembrane</keyword>
<dbReference type="AlphaFoldDB" id="A0A9W9JFT8"/>
<dbReference type="GO" id="GO:0015184">
    <property type="term" value="F:L-cystine transmembrane transporter activity"/>
    <property type="evidence" value="ECO:0007669"/>
    <property type="project" value="TreeGrafter"/>
</dbReference>
<dbReference type="InterPro" id="IPR005282">
    <property type="entry name" value="LC_transporter"/>
</dbReference>
<keyword evidence="9" id="KW-1185">Reference proteome</keyword>
<dbReference type="PANTHER" id="PTHR13131:SF5">
    <property type="entry name" value="CYSTINOSIN"/>
    <property type="match status" value="1"/>
</dbReference>
<sequence>MTYTYVKISDISLLGASICGWLYFLAWSASFYAQPLLNWRHQSTKGLLIDYPLLNVWGFVCYTVSIFVLLLSPTVKAQYVTRHPSHPDPTVRWIDLAFAVHALLLSLLTLSQFKPRLWRWHDHQNATGLEFNNARPARTVCWLLAGAGLVVIISIAAATLGESSGEGHPRWLFLDVVPPWYRKVMKSEVDLFYSQITTLSLLKVLLTIVKYVPQALSHIRQRSTFGFSITQVLLDTTGGIFSPTQLLLDSIDSGDIWNGAARAITENPGKLGLACVSLAFDGLFVIQH</sequence>
<reference evidence="8" key="1">
    <citation type="submission" date="2022-12" db="EMBL/GenBank/DDBJ databases">
        <authorList>
            <person name="Petersen C."/>
        </authorList>
    </citation>
    <scope>NUCLEOTIDE SEQUENCE</scope>
    <source>
        <strain evidence="8">IBT 15544</strain>
    </source>
</reference>
<evidence type="ECO:0000256" key="1">
    <source>
        <dbReference type="ARBA" id="ARBA00004127"/>
    </source>
</evidence>
<dbReference type="Proteomes" id="UP001150904">
    <property type="component" value="Unassembled WGS sequence"/>
</dbReference>
<feature type="transmembrane region" description="Helical" evidence="7">
    <location>
        <begin position="140"/>
        <end position="161"/>
    </location>
</feature>
<dbReference type="Gene3D" id="1.20.1280.290">
    <property type="match status" value="1"/>
</dbReference>
<reference evidence="8" key="2">
    <citation type="journal article" date="2023" name="IMA Fungus">
        <title>Comparative genomic study of the Penicillium genus elucidates a diverse pangenome and 15 lateral gene transfer events.</title>
        <authorList>
            <person name="Petersen C."/>
            <person name="Sorensen T."/>
            <person name="Nielsen M.R."/>
            <person name="Sondergaard T.E."/>
            <person name="Sorensen J.L."/>
            <person name="Fitzpatrick D.A."/>
            <person name="Frisvad J.C."/>
            <person name="Nielsen K.L."/>
        </authorList>
    </citation>
    <scope>NUCLEOTIDE SEQUENCE</scope>
    <source>
        <strain evidence="8">IBT 15544</strain>
    </source>
</reference>
<protein>
    <submittedName>
        <fullName evidence="8">Cystinosin</fullName>
    </submittedName>
</protein>
<evidence type="ECO:0000313" key="8">
    <source>
        <dbReference type="EMBL" id="KAJ5195231.1"/>
    </source>
</evidence>
<comment type="subcellular location">
    <subcellularLocation>
        <location evidence="1">Endomembrane system</location>
        <topology evidence="1">Multi-pass membrane protein</topology>
    </subcellularLocation>
</comment>
<dbReference type="SMART" id="SM00679">
    <property type="entry name" value="CTNS"/>
    <property type="match status" value="2"/>
</dbReference>
<feature type="transmembrane region" description="Helical" evidence="7">
    <location>
        <begin position="192"/>
        <end position="212"/>
    </location>
</feature>
<name>A0A9W9JFT8_9EURO</name>